<dbReference type="InterPro" id="IPR018967">
    <property type="entry name" value="FeS-contain_CDGSH-typ"/>
</dbReference>
<gene>
    <name evidence="6" type="ORF">PMH09_04815</name>
</gene>
<dbReference type="PANTHER" id="PTHR46491">
    <property type="entry name" value="CDGSH IRON SULFUR DOMAIN PROTEIN HOMOLOG"/>
    <property type="match status" value="1"/>
</dbReference>
<evidence type="ECO:0000259" key="5">
    <source>
        <dbReference type="SMART" id="SM00704"/>
    </source>
</evidence>
<dbReference type="RefSeq" id="WP_283757162.1">
    <property type="nucleotide sequence ID" value="NZ_JAQOSQ010000003.1"/>
</dbReference>
<evidence type="ECO:0000256" key="3">
    <source>
        <dbReference type="ARBA" id="ARBA00023004"/>
    </source>
</evidence>
<protein>
    <submittedName>
        <fullName evidence="6">CDGSH iron-sulfur domain-containing protein</fullName>
    </submittedName>
</protein>
<keyword evidence="2" id="KW-0479">Metal-binding</keyword>
<feature type="domain" description="Iron-binding zinc finger CDGSH type" evidence="5">
    <location>
        <begin position="46"/>
        <end position="77"/>
    </location>
</feature>
<dbReference type="Proteomes" id="UP001232992">
    <property type="component" value="Unassembled WGS sequence"/>
</dbReference>
<evidence type="ECO:0000256" key="2">
    <source>
        <dbReference type="ARBA" id="ARBA00022723"/>
    </source>
</evidence>
<evidence type="ECO:0000256" key="4">
    <source>
        <dbReference type="ARBA" id="ARBA00023014"/>
    </source>
</evidence>
<sequence>MSDPVIADKKPAILTLEPGNYYWCSCGQSSNQPYCDGSHAGTQFTPMAIEITETKQVALCNCKYSENKPFCDGAHAKL</sequence>
<reference evidence="6 7" key="1">
    <citation type="submission" date="2023-01" db="EMBL/GenBank/DDBJ databases">
        <title>Novel diversity within Roseofilum (Cyanobacteria; Desertifilaceae) from marine benthic mats with descriptions of four novel species.</title>
        <authorList>
            <person name="Wang Y."/>
            <person name="Berthold D.E."/>
            <person name="Hu J."/>
            <person name="Lefler F.W."/>
            <person name="Laughinghouse H.D. IV."/>
        </authorList>
    </citation>
    <scope>NUCLEOTIDE SEQUENCE [LARGE SCALE GENOMIC DNA]</scope>
    <source>
        <strain evidence="6 7">BLCC-M143</strain>
    </source>
</reference>
<organism evidence="6 7">
    <name type="scientific">Roseofilum casamattae BLCC-M143</name>
    <dbReference type="NCBI Taxonomy" id="3022442"/>
    <lineage>
        <taxon>Bacteria</taxon>
        <taxon>Bacillati</taxon>
        <taxon>Cyanobacteriota</taxon>
        <taxon>Cyanophyceae</taxon>
        <taxon>Desertifilales</taxon>
        <taxon>Desertifilaceae</taxon>
        <taxon>Roseofilum</taxon>
        <taxon>Roseofilum casamattae</taxon>
    </lineage>
</organism>
<keyword evidence="7" id="KW-1185">Reference proteome</keyword>
<evidence type="ECO:0000256" key="1">
    <source>
        <dbReference type="ARBA" id="ARBA00022714"/>
    </source>
</evidence>
<name>A0ABT7BTV6_9CYAN</name>
<dbReference type="EMBL" id="JAQOSQ010000003">
    <property type="protein sequence ID" value="MDJ1182510.1"/>
    <property type="molecule type" value="Genomic_DNA"/>
</dbReference>
<feature type="domain" description="Iron-binding zinc finger CDGSH type" evidence="5">
    <location>
        <begin position="9"/>
        <end position="45"/>
    </location>
</feature>
<dbReference type="PANTHER" id="PTHR46491:SF3">
    <property type="entry name" value="CDGSH IRON-SULFUR DOMAIN-CONTAINING PROTEIN 3, MITOCHONDRIAL"/>
    <property type="match status" value="1"/>
</dbReference>
<accession>A0ABT7BTV6</accession>
<dbReference type="Gene3D" id="3.40.5.90">
    <property type="entry name" value="CDGSH iron-sulfur domain, mitoNEET-type"/>
    <property type="match status" value="2"/>
</dbReference>
<proteinExistence type="predicted"/>
<dbReference type="SMART" id="SM00704">
    <property type="entry name" value="ZnF_CDGSH"/>
    <property type="match status" value="2"/>
</dbReference>
<dbReference type="Pfam" id="PF09360">
    <property type="entry name" value="zf-CDGSH"/>
    <property type="match status" value="2"/>
</dbReference>
<keyword evidence="1" id="KW-0001">2Fe-2S</keyword>
<evidence type="ECO:0000313" key="6">
    <source>
        <dbReference type="EMBL" id="MDJ1182510.1"/>
    </source>
</evidence>
<dbReference type="InterPro" id="IPR042216">
    <property type="entry name" value="MitoNEET_CISD"/>
</dbReference>
<keyword evidence="4" id="KW-0411">Iron-sulfur</keyword>
<dbReference type="InterPro" id="IPR052950">
    <property type="entry name" value="CISD"/>
</dbReference>
<keyword evidence="3" id="KW-0408">Iron</keyword>
<comment type="caution">
    <text evidence="6">The sequence shown here is derived from an EMBL/GenBank/DDBJ whole genome shotgun (WGS) entry which is preliminary data.</text>
</comment>
<evidence type="ECO:0000313" key="7">
    <source>
        <dbReference type="Proteomes" id="UP001232992"/>
    </source>
</evidence>